<organism evidence="2 3">
    <name type="scientific">Pontiella agarivorans</name>
    <dbReference type="NCBI Taxonomy" id="3038953"/>
    <lineage>
        <taxon>Bacteria</taxon>
        <taxon>Pseudomonadati</taxon>
        <taxon>Kiritimatiellota</taxon>
        <taxon>Kiritimatiellia</taxon>
        <taxon>Kiritimatiellales</taxon>
        <taxon>Pontiellaceae</taxon>
        <taxon>Pontiella</taxon>
    </lineage>
</organism>
<dbReference type="Proteomes" id="UP001290861">
    <property type="component" value="Unassembled WGS sequence"/>
</dbReference>
<sequence>MKKGIIITAATMGLFMQALAATVIDYQHDDAAGTKLKNLLNDGYDQTGWNYSQPFITADGDGNLQVGAVTNASVTKFFLASPLTNGYAELEYRIDGYDMTGLAHQSSFGIEFWPAGATWQLATKMRLEVNDSNPNGIKLSAPRPTAYPDTVGYPSANLDSFASTTGITYKVELDLDAGTFEVKYKLDTDADFSVFGPVGVCTNLAEVRLVLTHKSDWGTTNFVDVDYIKLTTSGDAPAYPGDVWQFNDVAGKRWPELAKESGAAAFNWFWESPKSDGLGALNYIQDPALTNGGGRQANATGMPAVSTGKVELKYKMLQADLSGGDASGAMVSFGFRDNTVNKDLFAIRLYENNGNLQLQSRVSGEVNSDNVVHYNFGTNVVDQSMDIRILADMDTDTFDVFYTLEGGSEVNATNNMPMGTAGLTFNDFKSYATVNTNDYGPSDFISFDYLSFIPVQEVVVEPTYEGWLSQFPALGSETNEWDNPDGDALNNFYEYALGGNPSDPADVGYVPTYRNVEDHGNWIEYVYAKRNDADVRGLNYYLASDTDLVVAPGWVAADYEVLGTNVGYAVGFDAVTNRVSTDLEDTQFIKLIVEEL</sequence>
<accession>A0ABU5MY17</accession>
<name>A0ABU5MY17_9BACT</name>
<keyword evidence="1" id="KW-0732">Signal</keyword>
<proteinExistence type="predicted"/>
<evidence type="ECO:0000313" key="2">
    <source>
        <dbReference type="EMBL" id="MDZ8119070.1"/>
    </source>
</evidence>
<keyword evidence="3" id="KW-1185">Reference proteome</keyword>
<dbReference type="RefSeq" id="WP_322608859.1">
    <property type="nucleotide sequence ID" value="NZ_JARVCO010000010.1"/>
</dbReference>
<dbReference type="EMBL" id="JARVCO010000010">
    <property type="protein sequence ID" value="MDZ8119070.1"/>
    <property type="molecule type" value="Genomic_DNA"/>
</dbReference>
<reference evidence="2 3" key="1">
    <citation type="journal article" date="2024" name="Appl. Environ. Microbiol.">
        <title>Pontiella agarivorans sp. nov., a novel marine anaerobic bacterium capable of degrading macroalgal polysaccharides and fixing nitrogen.</title>
        <authorList>
            <person name="Liu N."/>
            <person name="Kivenson V."/>
            <person name="Peng X."/>
            <person name="Cui Z."/>
            <person name="Lankiewicz T.S."/>
            <person name="Gosselin K.M."/>
            <person name="English C.J."/>
            <person name="Blair E.M."/>
            <person name="O'Malley M.A."/>
            <person name="Valentine D.L."/>
        </authorList>
    </citation>
    <scope>NUCLEOTIDE SEQUENCE [LARGE SCALE GENOMIC DNA]</scope>
    <source>
        <strain evidence="2 3">NLcol2</strain>
    </source>
</reference>
<feature type="chain" id="PRO_5045647607" evidence="1">
    <location>
        <begin position="21"/>
        <end position="596"/>
    </location>
</feature>
<evidence type="ECO:0000313" key="3">
    <source>
        <dbReference type="Proteomes" id="UP001290861"/>
    </source>
</evidence>
<gene>
    <name evidence="2" type="ORF">P9H32_10585</name>
</gene>
<protein>
    <submittedName>
        <fullName evidence="2">Uncharacterized protein</fullName>
    </submittedName>
</protein>
<feature type="signal peptide" evidence="1">
    <location>
        <begin position="1"/>
        <end position="20"/>
    </location>
</feature>
<evidence type="ECO:0000256" key="1">
    <source>
        <dbReference type="SAM" id="SignalP"/>
    </source>
</evidence>
<comment type="caution">
    <text evidence="2">The sequence shown here is derived from an EMBL/GenBank/DDBJ whole genome shotgun (WGS) entry which is preliminary data.</text>
</comment>